<gene>
    <name evidence="4" type="ORF">PODCO_502470</name>
</gene>
<keyword evidence="2" id="KW-0472">Membrane</keyword>
<evidence type="ECO:0000256" key="2">
    <source>
        <dbReference type="SAM" id="Phobius"/>
    </source>
</evidence>
<evidence type="ECO:0000313" key="4">
    <source>
        <dbReference type="EMBL" id="VBB80640.1"/>
    </source>
</evidence>
<dbReference type="Proteomes" id="UP000280685">
    <property type="component" value="Chromosome 5"/>
</dbReference>
<evidence type="ECO:0000256" key="1">
    <source>
        <dbReference type="SAM" id="MobiDB-lite"/>
    </source>
</evidence>
<reference evidence="4" key="1">
    <citation type="submission" date="2018-02" db="EMBL/GenBank/DDBJ databases">
        <authorList>
            <person name="Silar P."/>
        </authorList>
    </citation>
    <scope>NUCLEOTIDE SEQUENCE [LARGE SCALE GENOMIC DNA]</scope>
    <source>
        <strain evidence="4">T</strain>
    </source>
</reference>
<dbReference type="EMBL" id="LR026968">
    <property type="protein sequence ID" value="VBB80640.1"/>
    <property type="molecule type" value="Genomic_DNA"/>
</dbReference>
<feature type="compositionally biased region" description="Polar residues" evidence="1">
    <location>
        <begin position="12"/>
        <end position="26"/>
    </location>
</feature>
<dbReference type="PANTHER" id="PTHR24148:SF82">
    <property type="entry name" value="HETEROKARYON INCOMPATIBILITY DOMAIN-CONTAINING PROTEIN"/>
    <property type="match status" value="1"/>
</dbReference>
<keyword evidence="2" id="KW-1133">Transmembrane helix</keyword>
<protein>
    <recommendedName>
        <fullName evidence="3">Heterokaryon incompatibility domain-containing protein</fullName>
    </recommendedName>
</protein>
<feature type="transmembrane region" description="Helical" evidence="2">
    <location>
        <begin position="364"/>
        <end position="384"/>
    </location>
</feature>
<dbReference type="Pfam" id="PF06985">
    <property type="entry name" value="HET"/>
    <property type="match status" value="1"/>
</dbReference>
<evidence type="ECO:0000313" key="5">
    <source>
        <dbReference type="Proteomes" id="UP000280685"/>
    </source>
</evidence>
<organism evidence="4 5">
    <name type="scientific">Podospora comata</name>
    <dbReference type="NCBI Taxonomy" id="48703"/>
    <lineage>
        <taxon>Eukaryota</taxon>
        <taxon>Fungi</taxon>
        <taxon>Dikarya</taxon>
        <taxon>Ascomycota</taxon>
        <taxon>Pezizomycotina</taxon>
        <taxon>Sordariomycetes</taxon>
        <taxon>Sordariomycetidae</taxon>
        <taxon>Sordariales</taxon>
        <taxon>Podosporaceae</taxon>
        <taxon>Podospora</taxon>
    </lineage>
</organism>
<dbReference type="InterPro" id="IPR052895">
    <property type="entry name" value="HetReg/Transcr_Mod"/>
</dbReference>
<feature type="transmembrane region" description="Helical" evidence="2">
    <location>
        <begin position="396"/>
        <end position="416"/>
    </location>
</feature>
<feature type="domain" description="Heterokaryon incompatibility" evidence="3">
    <location>
        <begin position="81"/>
        <end position="253"/>
    </location>
</feature>
<keyword evidence="5" id="KW-1185">Reference proteome</keyword>
<feature type="region of interest" description="Disordered" evidence="1">
    <location>
        <begin position="1"/>
        <end position="26"/>
    </location>
</feature>
<sequence>MHVAAPRPQLDSMEQQQRSSDNTSLKESLDALYSRFPLPPDTRSIRLLELEAPPPSHESNFPPQLHGDLRVVSFEDSRPSFIALSYVWGGKRPSPTTRTIVCHGVHVDITENCYAALCQIRRRHGYTTPATLWVDSICINQENEQEKLDQIPLMQHIFSLAKSTYVWLGHGNDRSDLAMEYLSQLARFGRQLPLRICTAPDAATARAESARYREAVWEAMRFRLKHREPVTRSVDLDQVLDREWIHRSWTFQELILARHLVVLCGTKEISWEELISAISLMAQNSMGSFKTMAELEETAASYPVSPSVLAHWQSMIDLWLGLPRPSNGFESSRIHVSGNRKSSLRDDIIAYWDRFGDSPLLFRLFHWTVAAIGLISTIGAWAYLTRMFVQIQVLTSFRAGAPAVLVWFVMTVLAGIQTRRLYLVWYGIGFGQGQSWLRDSATATETLQAAEALDGIRAALRERISTQPQDKAFSISGILQTCGASPSPPDYSLSTTETYLTLVKDLLAWRPEALIMLMDAGISTACIRDPSATETISWVPDWSTPRPSAWLTSRYRLNNTYDITPGYDYQLLDPSALLLAGTFSGTVMWVSQPFAPTHHLKGAELHLALAANLYTLHFWHLTIFKDLFRARRSDTKETWKTRQFAVLEGLVRSPNNSRPEYWHIPEDFPDRRDDFQGFSQLLEILDNLSRPSDLNDYQSLHDSLALDDDDNGPSSSSPLLPEATTEAIWDLVLSKMTRAISILRRNRKAWRYFFKTCNQLALDQRNLFIMSTNAYSVKLIGSGPLSLAEGDSIFLSGGIPTPMALRMVPSSEAYLSGTRGDNRFRVVGAVFVHTLTGEDGRLPVGSVFGNDGRDHVVLV</sequence>
<dbReference type="InterPro" id="IPR010730">
    <property type="entry name" value="HET"/>
</dbReference>
<name>A0ABY6SCF0_PODCO</name>
<evidence type="ECO:0000259" key="3">
    <source>
        <dbReference type="Pfam" id="PF06985"/>
    </source>
</evidence>
<accession>A0ABY6SCF0</accession>
<proteinExistence type="predicted"/>
<dbReference type="PANTHER" id="PTHR24148">
    <property type="entry name" value="ANKYRIN REPEAT DOMAIN-CONTAINING PROTEIN 39 HOMOLOG-RELATED"/>
    <property type="match status" value="1"/>
</dbReference>
<keyword evidence="2" id="KW-0812">Transmembrane</keyword>